<keyword evidence="3" id="KW-0645">Protease</keyword>
<feature type="domain" description="Peptidase S9A N-terminal" evidence="8">
    <location>
        <begin position="32"/>
        <end position="434"/>
    </location>
</feature>
<evidence type="ECO:0000256" key="2">
    <source>
        <dbReference type="ARBA" id="ARBA00011897"/>
    </source>
</evidence>
<dbReference type="RefSeq" id="WP_157586021.1">
    <property type="nucleotide sequence ID" value="NZ_WPIN01000005.1"/>
</dbReference>
<gene>
    <name evidence="9" type="ORF">GO755_15145</name>
</gene>
<organism evidence="9 10">
    <name type="scientific">Spirosoma arboris</name>
    <dbReference type="NCBI Taxonomy" id="2682092"/>
    <lineage>
        <taxon>Bacteria</taxon>
        <taxon>Pseudomonadati</taxon>
        <taxon>Bacteroidota</taxon>
        <taxon>Cytophagia</taxon>
        <taxon>Cytophagales</taxon>
        <taxon>Cytophagaceae</taxon>
        <taxon>Spirosoma</taxon>
    </lineage>
</organism>
<dbReference type="InterPro" id="IPR001375">
    <property type="entry name" value="Peptidase_S9_cat"/>
</dbReference>
<feature type="domain" description="Peptidase S9 prolyl oligopeptidase catalytic" evidence="7">
    <location>
        <begin position="507"/>
        <end position="712"/>
    </location>
</feature>
<dbReference type="SUPFAM" id="SSF50993">
    <property type="entry name" value="Peptidase/esterase 'gauge' domain"/>
    <property type="match status" value="1"/>
</dbReference>
<evidence type="ECO:0000256" key="1">
    <source>
        <dbReference type="ARBA" id="ARBA00001070"/>
    </source>
</evidence>
<evidence type="ECO:0000256" key="5">
    <source>
        <dbReference type="ARBA" id="ARBA00022825"/>
    </source>
</evidence>
<feature type="chain" id="PRO_5029557018" description="prolyl oligopeptidase" evidence="6">
    <location>
        <begin position="20"/>
        <end position="734"/>
    </location>
</feature>
<dbReference type="GO" id="GO:0070012">
    <property type="term" value="F:oligopeptidase activity"/>
    <property type="evidence" value="ECO:0007669"/>
    <property type="project" value="TreeGrafter"/>
</dbReference>
<evidence type="ECO:0000313" key="9">
    <source>
        <dbReference type="EMBL" id="MVM31379.1"/>
    </source>
</evidence>
<dbReference type="PRINTS" id="PR00862">
    <property type="entry name" value="PROLIGOPTASE"/>
</dbReference>
<keyword evidence="6" id="KW-0732">Signal</keyword>
<dbReference type="AlphaFoldDB" id="A0A7K1SC53"/>
<dbReference type="EMBL" id="WPIN01000005">
    <property type="protein sequence ID" value="MVM31379.1"/>
    <property type="molecule type" value="Genomic_DNA"/>
</dbReference>
<evidence type="ECO:0000256" key="6">
    <source>
        <dbReference type="SAM" id="SignalP"/>
    </source>
</evidence>
<dbReference type="Proteomes" id="UP000436006">
    <property type="component" value="Unassembled WGS sequence"/>
</dbReference>
<dbReference type="PANTHER" id="PTHR42881:SF2">
    <property type="entry name" value="PROLYL ENDOPEPTIDASE"/>
    <property type="match status" value="1"/>
</dbReference>
<dbReference type="InterPro" id="IPR051167">
    <property type="entry name" value="Prolyl_oligopep/macrocyclase"/>
</dbReference>
<dbReference type="GO" id="GO:0005829">
    <property type="term" value="C:cytosol"/>
    <property type="evidence" value="ECO:0007669"/>
    <property type="project" value="TreeGrafter"/>
</dbReference>
<keyword evidence="10" id="KW-1185">Reference proteome</keyword>
<dbReference type="GO" id="GO:0004252">
    <property type="term" value="F:serine-type endopeptidase activity"/>
    <property type="evidence" value="ECO:0007669"/>
    <property type="project" value="UniProtKB-EC"/>
</dbReference>
<dbReference type="EC" id="3.4.21.26" evidence="2"/>
<evidence type="ECO:0000259" key="8">
    <source>
        <dbReference type="Pfam" id="PF02897"/>
    </source>
</evidence>
<dbReference type="Gene3D" id="2.130.10.120">
    <property type="entry name" value="Prolyl oligopeptidase, N-terminal domain"/>
    <property type="match status" value="1"/>
</dbReference>
<evidence type="ECO:0000259" key="7">
    <source>
        <dbReference type="Pfam" id="PF00326"/>
    </source>
</evidence>
<accession>A0A7K1SC53</accession>
<keyword evidence="5" id="KW-0720">Serine protease</keyword>
<dbReference type="InterPro" id="IPR029058">
    <property type="entry name" value="AB_hydrolase_fold"/>
</dbReference>
<dbReference type="Gene3D" id="3.40.50.1820">
    <property type="entry name" value="alpha/beta hydrolase"/>
    <property type="match status" value="1"/>
</dbReference>
<sequence>MKPFLVASLYLGLSLPVLAQSERQIARPISPKRPVVDTYFGKVVTDNYRWMEDMNSQQTKDWFKAQGDYSNSVLAQIPGRDSLVNTFVRYDALKSVNYSDIRRKGNRYFYRKTLPKENVSKLYYRDGKMGAEMLLFDPTTYDKAKKYAVSGYQPSEDGQKLTIGLAEGGAEISIMRIMDVATKTFYPESITAVFGYDNYGWSPDGKGFIYKQLSSDNPQLPAAHLDNKSFYHRIGTEPGTDTELFSRNRYPTLGIKSAELPLVFYSDDFSMLFGILATADNRLNGFMAPANELLQPTIGWQRFVTLTDSVYNLATVGNQLFLQSHKGASKGRVLVTDARHPSVQNATVLLPEGKWTITGISAGKNFLFVQLNDGINDHVRQYDVRSAQWADVSLPLTGTVRFSPYSPISNDGLLLISSWKQPPTVYDYDPATKQFSTSPFNVPVTYPGVTDLIVEELEVPSHDGVMVPLSLIYRKGLKKDGSQITYMTGYGAYGSSAKPFFNPRYLALLNKGVVVAITHPRGGREKGESWHTAGYKTTKPNTWKDFIACGEYLINKKYTSPKHLIGEGTSAGGILIGRAITERPDLFAAAICNVADCNTLRSEYGTDGPVNAAEYGTVKDSVECMALYEMDALSHVKEGVNYPAVIGVGGINDPRVMAWQPGKFAAALQNATASGKPVLMQVNYDNGHFTEDKAVTFRNFANMYAFALWQAGHPDFQPSDARSVRAKATSTEKK</sequence>
<proteinExistence type="predicted"/>
<comment type="catalytic activity">
    <reaction evidence="1">
        <text>Hydrolysis of Pro-|-Xaa &gt;&gt; Ala-|-Xaa in oligopeptides.</text>
        <dbReference type="EC" id="3.4.21.26"/>
    </reaction>
</comment>
<reference evidence="9 10" key="1">
    <citation type="submission" date="2019-12" db="EMBL/GenBank/DDBJ databases">
        <title>Spirosoma sp. HMF4905 genome sequencing and assembly.</title>
        <authorList>
            <person name="Kang H."/>
            <person name="Cha I."/>
            <person name="Kim H."/>
            <person name="Joh K."/>
        </authorList>
    </citation>
    <scope>NUCLEOTIDE SEQUENCE [LARGE SCALE GENOMIC DNA]</scope>
    <source>
        <strain evidence="9 10">HMF4905</strain>
    </source>
</reference>
<dbReference type="SUPFAM" id="SSF53474">
    <property type="entry name" value="alpha/beta-Hydrolases"/>
    <property type="match status" value="1"/>
</dbReference>
<name>A0A7K1SC53_9BACT</name>
<feature type="signal peptide" evidence="6">
    <location>
        <begin position="1"/>
        <end position="19"/>
    </location>
</feature>
<evidence type="ECO:0000256" key="4">
    <source>
        <dbReference type="ARBA" id="ARBA00022801"/>
    </source>
</evidence>
<evidence type="ECO:0000256" key="3">
    <source>
        <dbReference type="ARBA" id="ARBA00022670"/>
    </source>
</evidence>
<dbReference type="PANTHER" id="PTHR42881">
    <property type="entry name" value="PROLYL ENDOPEPTIDASE"/>
    <property type="match status" value="1"/>
</dbReference>
<dbReference type="GO" id="GO:0006508">
    <property type="term" value="P:proteolysis"/>
    <property type="evidence" value="ECO:0007669"/>
    <property type="project" value="UniProtKB-KW"/>
</dbReference>
<dbReference type="InterPro" id="IPR002470">
    <property type="entry name" value="Peptidase_S9A"/>
</dbReference>
<dbReference type="Pfam" id="PF02897">
    <property type="entry name" value="Peptidase_S9_N"/>
    <property type="match status" value="1"/>
</dbReference>
<protein>
    <recommendedName>
        <fullName evidence="2">prolyl oligopeptidase</fullName>
        <ecNumber evidence="2">3.4.21.26</ecNumber>
    </recommendedName>
</protein>
<comment type="caution">
    <text evidence="9">The sequence shown here is derived from an EMBL/GenBank/DDBJ whole genome shotgun (WGS) entry which is preliminary data.</text>
</comment>
<evidence type="ECO:0000313" key="10">
    <source>
        <dbReference type="Proteomes" id="UP000436006"/>
    </source>
</evidence>
<keyword evidence="4" id="KW-0378">Hydrolase</keyword>
<dbReference type="Pfam" id="PF00326">
    <property type="entry name" value="Peptidase_S9"/>
    <property type="match status" value="1"/>
</dbReference>
<dbReference type="InterPro" id="IPR023302">
    <property type="entry name" value="Pept_S9A_N"/>
</dbReference>